<dbReference type="EMBL" id="JAVFKD010000014">
    <property type="protein sequence ID" value="KAK5989705.1"/>
    <property type="molecule type" value="Genomic_DNA"/>
</dbReference>
<evidence type="ECO:0000313" key="2">
    <source>
        <dbReference type="EMBL" id="KAK5989705.1"/>
    </source>
</evidence>
<reference evidence="2 3" key="1">
    <citation type="submission" date="2024-01" db="EMBL/GenBank/DDBJ databases">
        <title>Complete genome of Cladobotryum mycophilum ATHUM6906.</title>
        <authorList>
            <person name="Christinaki A.C."/>
            <person name="Myridakis A.I."/>
            <person name="Kouvelis V.N."/>
        </authorList>
    </citation>
    <scope>NUCLEOTIDE SEQUENCE [LARGE SCALE GENOMIC DNA]</scope>
    <source>
        <strain evidence="2 3">ATHUM6906</strain>
    </source>
</reference>
<proteinExistence type="predicted"/>
<feature type="region of interest" description="Disordered" evidence="1">
    <location>
        <begin position="214"/>
        <end position="267"/>
    </location>
</feature>
<gene>
    <name evidence="2" type="ORF">PT974_07961</name>
</gene>
<evidence type="ECO:0000256" key="1">
    <source>
        <dbReference type="SAM" id="MobiDB-lite"/>
    </source>
</evidence>
<organism evidence="2 3">
    <name type="scientific">Cladobotryum mycophilum</name>
    <dbReference type="NCBI Taxonomy" id="491253"/>
    <lineage>
        <taxon>Eukaryota</taxon>
        <taxon>Fungi</taxon>
        <taxon>Dikarya</taxon>
        <taxon>Ascomycota</taxon>
        <taxon>Pezizomycotina</taxon>
        <taxon>Sordariomycetes</taxon>
        <taxon>Hypocreomycetidae</taxon>
        <taxon>Hypocreales</taxon>
        <taxon>Hypocreaceae</taxon>
        <taxon>Cladobotryum</taxon>
    </lineage>
</organism>
<dbReference type="Proteomes" id="UP001338125">
    <property type="component" value="Unassembled WGS sequence"/>
</dbReference>
<sequence>MTTILEVLTSPNVAVSNYATKGPNTTIDSDITFNTWKPWVGFNYDTLTRIFKRELAQDFRGSPDPAPLEQDLCIVNEATLEDLLRRFISPSINYALAGQCGSSHYGRGTRCHSDYEPDWSVISSYWTDETGYVNLLPGDTKLDSKWWPTMLQDSKEFPEWRKVVIQITTYMISVGSRYGFVITDANLVVFRLTRRHVGGGLAVSRSPRQIWTAAAAPKHQRDPSDASMTSADTGYSTYQDNDAMKWEHHPRNMPSSHGLRMGKGSSL</sequence>
<evidence type="ECO:0000313" key="3">
    <source>
        <dbReference type="Proteomes" id="UP001338125"/>
    </source>
</evidence>
<feature type="compositionally biased region" description="Polar residues" evidence="1">
    <location>
        <begin position="226"/>
        <end position="240"/>
    </location>
</feature>
<comment type="caution">
    <text evidence="2">The sequence shown here is derived from an EMBL/GenBank/DDBJ whole genome shotgun (WGS) entry which is preliminary data.</text>
</comment>
<keyword evidence="3" id="KW-1185">Reference proteome</keyword>
<accession>A0ABR0SD55</accession>
<name>A0ABR0SD55_9HYPO</name>
<protein>
    <submittedName>
        <fullName evidence="2">Uncharacterized protein</fullName>
    </submittedName>
</protein>